<sequence>MRVLLCKRAADDDSGDRGANAHRAARGAEEPRGRGAEGMEPERMKNELPTCHDAKQALHIRGLMTSILCILAMAGSASAQDDRDLWPVGSARHTLFVEVEREQALRSALDAAHARLLGAFGDTPDDPAPLAQAVANQQQAWLAYRGSDCQLAGMLTGAGGAWPHVHALTCSNAVLAQRTAVIDAAATCLQRLPAERYPSDEEACLRPLVEGSTGEP</sequence>
<dbReference type="EMBL" id="VTFT01000001">
    <property type="protein sequence ID" value="TYT24937.1"/>
    <property type="molecule type" value="Genomic_DNA"/>
</dbReference>
<evidence type="ECO:0000256" key="1">
    <source>
        <dbReference type="SAM" id="MobiDB-lite"/>
    </source>
</evidence>
<accession>A0A5D4XJT6</accession>
<evidence type="ECO:0000259" key="2">
    <source>
        <dbReference type="Pfam" id="PF07007"/>
    </source>
</evidence>
<dbReference type="OrthoDB" id="7340239at2"/>
<comment type="caution">
    <text evidence="3">The sequence shown here is derived from an EMBL/GenBank/DDBJ whole genome shotgun (WGS) entry which is preliminary data.</text>
</comment>
<reference evidence="3 4" key="1">
    <citation type="submission" date="2019-08" db="EMBL/GenBank/DDBJ databases">
        <title>Luteimonas viscosus sp. nov., isolated from soil of a sunflower field.</title>
        <authorList>
            <person name="Jianli Z."/>
            <person name="Ying Z."/>
        </authorList>
    </citation>
    <scope>NUCLEOTIDE SEQUENCE [LARGE SCALE GENOMIC DNA]</scope>
    <source>
        <strain evidence="3 4">XBU10</strain>
    </source>
</reference>
<dbReference type="AlphaFoldDB" id="A0A5D4XJT6"/>
<feature type="domain" description="Lysozyme inhibitor LprI-like N-terminal" evidence="2">
    <location>
        <begin position="103"/>
        <end position="180"/>
    </location>
</feature>
<proteinExistence type="predicted"/>
<evidence type="ECO:0000313" key="4">
    <source>
        <dbReference type="Proteomes" id="UP000324973"/>
    </source>
</evidence>
<feature type="region of interest" description="Disordered" evidence="1">
    <location>
        <begin position="11"/>
        <end position="42"/>
    </location>
</feature>
<organism evidence="3 4">
    <name type="scientific">Luteimonas viscosa</name>
    <dbReference type="NCBI Taxonomy" id="1132694"/>
    <lineage>
        <taxon>Bacteria</taxon>
        <taxon>Pseudomonadati</taxon>
        <taxon>Pseudomonadota</taxon>
        <taxon>Gammaproteobacteria</taxon>
        <taxon>Lysobacterales</taxon>
        <taxon>Lysobacteraceae</taxon>
        <taxon>Luteimonas</taxon>
    </lineage>
</organism>
<name>A0A5D4XJT6_9GAMM</name>
<keyword evidence="4" id="KW-1185">Reference proteome</keyword>
<dbReference type="InterPro" id="IPR009739">
    <property type="entry name" value="LprI-like_N"/>
</dbReference>
<gene>
    <name evidence="3" type="ORF">FZO89_00820</name>
</gene>
<protein>
    <submittedName>
        <fullName evidence="3">DUF1311 domain-containing protein</fullName>
    </submittedName>
</protein>
<feature type="compositionally biased region" description="Basic and acidic residues" evidence="1">
    <location>
        <begin position="26"/>
        <end position="42"/>
    </location>
</feature>
<evidence type="ECO:0000313" key="3">
    <source>
        <dbReference type="EMBL" id="TYT24937.1"/>
    </source>
</evidence>
<dbReference type="Proteomes" id="UP000324973">
    <property type="component" value="Unassembled WGS sequence"/>
</dbReference>
<dbReference type="Pfam" id="PF07007">
    <property type="entry name" value="LprI"/>
    <property type="match status" value="1"/>
</dbReference>
<dbReference type="Gene3D" id="1.20.1270.180">
    <property type="match status" value="1"/>
</dbReference>